<feature type="domain" description="6-phospho-N-acetylmuramidase N-terminal" evidence="2">
    <location>
        <begin position="4"/>
        <end position="232"/>
    </location>
</feature>
<dbReference type="InterPro" id="IPR017853">
    <property type="entry name" value="GH"/>
</dbReference>
<dbReference type="AlphaFoldDB" id="A0ABC9VFP6"/>
<dbReference type="EMBL" id="AOTZ01000004">
    <property type="protein sequence ID" value="EZP77299.1"/>
    <property type="molecule type" value="Genomic_DNA"/>
</dbReference>
<dbReference type="InterPro" id="IPR029000">
    <property type="entry name" value="Cyclophilin-like_dom_sf"/>
</dbReference>
<evidence type="ECO:0000259" key="1">
    <source>
        <dbReference type="Pfam" id="PF05913"/>
    </source>
</evidence>
<dbReference type="SUPFAM" id="SSF50891">
    <property type="entry name" value="Cyclophilin-like"/>
    <property type="match status" value="1"/>
</dbReference>
<reference evidence="3 4" key="1">
    <citation type="journal article" date="2014" name="Appl. Microbiol. Biotechnol.">
        <title>Transformable facultative thermophile Geobacillus stearothermophilus NUB3621 as a host strain for metabolic engineering.</title>
        <authorList>
            <person name="Blanchard K."/>
            <person name="Robic S."/>
            <person name="Matsumura I."/>
        </authorList>
    </citation>
    <scope>NUCLEOTIDE SEQUENCE [LARGE SCALE GENOMIC DNA]</scope>
    <source>
        <strain evidence="3 4">NUB3621</strain>
    </source>
</reference>
<keyword evidence="4" id="KW-1185">Reference proteome</keyword>
<dbReference type="RefSeq" id="WP_043904428.1">
    <property type="nucleotide sequence ID" value="NZ_CM002692.1"/>
</dbReference>
<proteinExistence type="predicted"/>
<dbReference type="Gene3D" id="2.40.100.10">
    <property type="entry name" value="Cyclophilin-like"/>
    <property type="match status" value="1"/>
</dbReference>
<dbReference type="SUPFAM" id="SSF51445">
    <property type="entry name" value="(Trans)glycosidases"/>
    <property type="match status" value="1"/>
</dbReference>
<sequence>MFSFSFYFSEPLEQIEKKFQQASASGCTELFTSLHIPEDDLDKYHKKLPLIGELAKRYGVGVVADVTPASLTKLGISTEQLSALRGWGISGLRLDDGFSMKEAAHYSHQIKVVLNASTLTDRECDELAACSANWDHIEAWHNFYPRPETGLSKETVIRKNQTLRRKGIQTIAAFIPGNKEKRGPLHQGLPTLEAHRHMDPLCAYAELVRDCNVDKVFIGDISVTDDALMRIKEFQDGVIPLRYLPLVKQRELLSMVETVHTNRRDAARDVIRSLESRLSFLWPKHLLAPTCTIERQKGSVTIDNIKYGRYAGELQITLTDLPADDKVNVIGRIIEDDLPLLAYVGGGQRFRLVQVI</sequence>
<dbReference type="InterPro" id="IPR043894">
    <property type="entry name" value="MupG_C"/>
</dbReference>
<dbReference type="Proteomes" id="UP000023566">
    <property type="component" value="Chromosome"/>
</dbReference>
<name>A0ABC9VFP6_9BACL</name>
<dbReference type="PANTHER" id="PTHR38435:SF2">
    <property type="entry name" value="DUF871 DOMAIN-CONTAINING PROTEIN"/>
    <property type="match status" value="1"/>
</dbReference>
<gene>
    <name evidence="3" type="ORF">H839_06659</name>
</gene>
<evidence type="ECO:0000313" key="4">
    <source>
        <dbReference type="Proteomes" id="UP000023566"/>
    </source>
</evidence>
<comment type="caution">
    <text evidence="3">The sequence shown here is derived from an EMBL/GenBank/DDBJ whole genome shotgun (WGS) entry which is preliminary data.</text>
</comment>
<organism evidence="3 4">
    <name type="scientific">Parageobacillus genomosp. 1</name>
    <dbReference type="NCBI Taxonomy" id="1295642"/>
    <lineage>
        <taxon>Bacteria</taxon>
        <taxon>Bacillati</taxon>
        <taxon>Bacillota</taxon>
        <taxon>Bacilli</taxon>
        <taxon>Bacillales</taxon>
        <taxon>Anoxybacillaceae</taxon>
        <taxon>Parageobacillus</taxon>
    </lineage>
</organism>
<dbReference type="InterPro" id="IPR008589">
    <property type="entry name" value="MupG"/>
</dbReference>
<dbReference type="PANTHER" id="PTHR38435">
    <property type="match status" value="1"/>
</dbReference>
<dbReference type="Pfam" id="PF19200">
    <property type="entry name" value="MupG_N"/>
    <property type="match status" value="1"/>
</dbReference>
<protein>
    <recommendedName>
        <fullName evidence="5">Outer surface protein</fullName>
    </recommendedName>
</protein>
<dbReference type="Pfam" id="PF05913">
    <property type="entry name" value="MupG_C"/>
    <property type="match status" value="1"/>
</dbReference>
<evidence type="ECO:0000313" key="3">
    <source>
        <dbReference type="EMBL" id="EZP77299.1"/>
    </source>
</evidence>
<accession>A0ABC9VFP6</accession>
<evidence type="ECO:0008006" key="5">
    <source>
        <dbReference type="Google" id="ProtNLM"/>
    </source>
</evidence>
<dbReference type="Gene3D" id="3.20.20.70">
    <property type="entry name" value="Aldolase class I"/>
    <property type="match status" value="1"/>
</dbReference>
<evidence type="ECO:0000259" key="2">
    <source>
        <dbReference type="Pfam" id="PF19200"/>
    </source>
</evidence>
<dbReference type="InterPro" id="IPR013785">
    <property type="entry name" value="Aldolase_TIM"/>
</dbReference>
<dbReference type="InterPro" id="IPR043797">
    <property type="entry name" value="MupG_N"/>
</dbReference>
<feature type="domain" description="6-phospho-N-acetylmuramidase C-terminal" evidence="1">
    <location>
        <begin position="253"/>
        <end position="352"/>
    </location>
</feature>